<gene>
    <name evidence="3" type="ORF">IAB28_03960</name>
</gene>
<evidence type="ECO:0000313" key="3">
    <source>
        <dbReference type="EMBL" id="HIR05105.1"/>
    </source>
</evidence>
<dbReference type="Proteomes" id="UP000824250">
    <property type="component" value="Unassembled WGS sequence"/>
</dbReference>
<dbReference type="Pfam" id="PF01473">
    <property type="entry name" value="Choline_bind_1"/>
    <property type="match status" value="2"/>
</dbReference>
<comment type="caution">
    <text evidence="3">The sequence shown here is derived from an EMBL/GenBank/DDBJ whole genome shotgun (WGS) entry which is preliminary data.</text>
</comment>
<name>A0A9D1A419_9FIRM</name>
<evidence type="ECO:0000256" key="2">
    <source>
        <dbReference type="SAM" id="SignalP"/>
    </source>
</evidence>
<sequence>MKKYQTLFLSGFTAGLFVLGTAMTSMAASRGTWRLENGEWYCYNSYGDPYTDAFCLSNGKEYYVGSDGRMVRSSWVEYDGDYYYVNSAGTKTLNDWRLTAPYDDENGDPVWFYFQATGKMAVSKKLTYKGNSYFLDSDGRMLTGWVTADGSDIRQEDSGMDTEHTYFCDADGASVRAEWVLTAEPGTDGEDTDDIYYYYMKSNGRPATGKYNNIKGQTYLFNPEGQMLSGWVACSDGEYLEIDGEDSDYVLTADAFEAVYYCGAPDDGHVKKGKWMELWRPADTYEEDWDVDGYWYWIESSGKVYIPTSSNAARGNQYELGDGEMEYKGTTAAMEKRINSRTYFFNENGEMLCDFLQVTEAGEDLDTGLYYFGTKDDGAMKTGSQTIRDENGDSYRFYFGTKRDSSTGEKKGAGFTGNYGNRLYFQGLLIQAEDYKYQTAVIDGHTFIVNRSGSIQRNNTEYKEDGDILIDAKRRAEGGTDTYRIEFVTEDSQWRYSIDENASLGTLKTYVDPVDITKVMNLEE</sequence>
<proteinExistence type="predicted"/>
<accession>A0A9D1A419</accession>
<keyword evidence="2" id="KW-0732">Signal</keyword>
<dbReference type="Gene3D" id="2.10.270.10">
    <property type="entry name" value="Cholin Binding"/>
    <property type="match status" value="4"/>
</dbReference>
<evidence type="ECO:0000256" key="1">
    <source>
        <dbReference type="ARBA" id="ARBA00022737"/>
    </source>
</evidence>
<feature type="signal peptide" evidence="2">
    <location>
        <begin position="1"/>
        <end position="27"/>
    </location>
</feature>
<dbReference type="EMBL" id="DVGC01000023">
    <property type="protein sequence ID" value="HIR05105.1"/>
    <property type="molecule type" value="Genomic_DNA"/>
</dbReference>
<dbReference type="AlphaFoldDB" id="A0A9D1A419"/>
<dbReference type="SUPFAM" id="SSF69360">
    <property type="entry name" value="Cell wall binding repeat"/>
    <property type="match status" value="2"/>
</dbReference>
<reference evidence="3" key="2">
    <citation type="journal article" date="2021" name="PeerJ">
        <title>Extensive microbial diversity within the chicken gut microbiome revealed by metagenomics and culture.</title>
        <authorList>
            <person name="Gilroy R."/>
            <person name="Ravi A."/>
            <person name="Getino M."/>
            <person name="Pursley I."/>
            <person name="Horton D.L."/>
            <person name="Alikhan N.F."/>
            <person name="Baker D."/>
            <person name="Gharbi K."/>
            <person name="Hall N."/>
            <person name="Watson M."/>
            <person name="Adriaenssens E.M."/>
            <person name="Foster-Nyarko E."/>
            <person name="Jarju S."/>
            <person name="Secka A."/>
            <person name="Antonio M."/>
            <person name="Oren A."/>
            <person name="Chaudhuri R.R."/>
            <person name="La Ragione R."/>
            <person name="Hildebrand F."/>
            <person name="Pallen M.J."/>
        </authorList>
    </citation>
    <scope>NUCLEOTIDE SEQUENCE</scope>
    <source>
        <strain evidence="3">CHK180-2868</strain>
    </source>
</reference>
<protein>
    <recommendedName>
        <fullName evidence="5">Cell wall-binding protein</fullName>
    </recommendedName>
</protein>
<feature type="chain" id="PRO_5039020766" description="Cell wall-binding protein" evidence="2">
    <location>
        <begin position="28"/>
        <end position="524"/>
    </location>
</feature>
<reference evidence="3" key="1">
    <citation type="submission" date="2020-10" db="EMBL/GenBank/DDBJ databases">
        <authorList>
            <person name="Gilroy R."/>
        </authorList>
    </citation>
    <scope>NUCLEOTIDE SEQUENCE</scope>
    <source>
        <strain evidence="3">CHK180-2868</strain>
    </source>
</reference>
<organism evidence="3 4">
    <name type="scientific">Candidatus Copromonas faecavium</name>
    <name type="common">nom. illeg.</name>
    <dbReference type="NCBI Taxonomy" id="2840740"/>
    <lineage>
        <taxon>Bacteria</taxon>
        <taxon>Bacillati</taxon>
        <taxon>Bacillota</taxon>
        <taxon>Clostridia</taxon>
        <taxon>Lachnospirales</taxon>
        <taxon>Lachnospiraceae</taxon>
        <taxon>Candidatus Copromonas (nom. illeg.)</taxon>
    </lineage>
</organism>
<evidence type="ECO:0000313" key="4">
    <source>
        <dbReference type="Proteomes" id="UP000824250"/>
    </source>
</evidence>
<dbReference type="InterPro" id="IPR018337">
    <property type="entry name" value="Cell_wall/Cho-bd_repeat"/>
</dbReference>
<evidence type="ECO:0008006" key="5">
    <source>
        <dbReference type="Google" id="ProtNLM"/>
    </source>
</evidence>
<keyword evidence="1" id="KW-0677">Repeat</keyword>